<dbReference type="EMBL" id="CM003613">
    <property type="protein sequence ID" value="KYP56041.1"/>
    <property type="molecule type" value="Genomic_DNA"/>
</dbReference>
<dbReference type="InterPro" id="IPR016197">
    <property type="entry name" value="Chromo-like_dom_sf"/>
</dbReference>
<name>A0A151SMR1_CAJCA</name>
<dbReference type="Gramene" id="C.cajan_02216.t">
    <property type="protein sequence ID" value="C.cajan_02216.t.cds1"/>
    <property type="gene ID" value="C.cajan_02216"/>
</dbReference>
<dbReference type="InterPro" id="IPR056924">
    <property type="entry name" value="SH3_Tf2-1"/>
</dbReference>
<evidence type="ECO:0000259" key="2">
    <source>
        <dbReference type="PROSITE" id="PS50013"/>
    </source>
</evidence>
<keyword evidence="4" id="KW-1185">Reference proteome</keyword>
<dbReference type="PANTHER" id="PTHR46148:SF52">
    <property type="entry name" value="OS04G0603800 PROTEIN"/>
    <property type="match status" value="1"/>
</dbReference>
<feature type="domain" description="Chromo" evidence="2">
    <location>
        <begin position="103"/>
        <end position="144"/>
    </location>
</feature>
<dbReference type="Pfam" id="PF24626">
    <property type="entry name" value="SH3_Tf2-1"/>
    <property type="match status" value="1"/>
</dbReference>
<reference evidence="3 4" key="1">
    <citation type="journal article" date="2012" name="Nat. Biotechnol.">
        <title>Draft genome sequence of pigeonpea (Cajanus cajan), an orphan legume crop of resource-poor farmers.</title>
        <authorList>
            <person name="Varshney R.K."/>
            <person name="Chen W."/>
            <person name="Li Y."/>
            <person name="Bharti A.K."/>
            <person name="Saxena R.K."/>
            <person name="Schlueter J.A."/>
            <person name="Donoghue M.T."/>
            <person name="Azam S."/>
            <person name="Fan G."/>
            <person name="Whaley A.M."/>
            <person name="Farmer A.D."/>
            <person name="Sheridan J."/>
            <person name="Iwata A."/>
            <person name="Tuteja R."/>
            <person name="Penmetsa R.V."/>
            <person name="Wu W."/>
            <person name="Upadhyaya H.D."/>
            <person name="Yang S.P."/>
            <person name="Shah T."/>
            <person name="Saxena K.B."/>
            <person name="Michael T."/>
            <person name="McCombie W.R."/>
            <person name="Yang B."/>
            <person name="Zhang G."/>
            <person name="Yang H."/>
            <person name="Wang J."/>
            <person name="Spillane C."/>
            <person name="Cook D.R."/>
            <person name="May G.D."/>
            <person name="Xu X."/>
            <person name="Jackson S.A."/>
        </authorList>
    </citation>
    <scope>NUCLEOTIDE SEQUENCE [LARGE SCALE GENOMIC DNA]</scope>
    <source>
        <strain evidence="4">cv. Asha</strain>
    </source>
</reference>
<dbReference type="InterPro" id="IPR023780">
    <property type="entry name" value="Chromo_domain"/>
</dbReference>
<feature type="region of interest" description="Disordered" evidence="1">
    <location>
        <begin position="160"/>
        <end position="182"/>
    </location>
</feature>
<dbReference type="OMA" id="GKEWATC"/>
<evidence type="ECO:0000313" key="4">
    <source>
        <dbReference type="Proteomes" id="UP000075243"/>
    </source>
</evidence>
<organism evidence="3 4">
    <name type="scientific">Cajanus cajan</name>
    <name type="common">Pigeon pea</name>
    <name type="synonym">Cajanus indicus</name>
    <dbReference type="NCBI Taxonomy" id="3821"/>
    <lineage>
        <taxon>Eukaryota</taxon>
        <taxon>Viridiplantae</taxon>
        <taxon>Streptophyta</taxon>
        <taxon>Embryophyta</taxon>
        <taxon>Tracheophyta</taxon>
        <taxon>Spermatophyta</taxon>
        <taxon>Magnoliopsida</taxon>
        <taxon>eudicotyledons</taxon>
        <taxon>Gunneridae</taxon>
        <taxon>Pentapetalae</taxon>
        <taxon>rosids</taxon>
        <taxon>fabids</taxon>
        <taxon>Fabales</taxon>
        <taxon>Fabaceae</taxon>
        <taxon>Papilionoideae</taxon>
        <taxon>50 kb inversion clade</taxon>
        <taxon>NPAAA clade</taxon>
        <taxon>indigoferoid/millettioid clade</taxon>
        <taxon>Phaseoleae</taxon>
        <taxon>Cajanus</taxon>
    </lineage>
</organism>
<feature type="compositionally biased region" description="Basic and acidic residues" evidence="1">
    <location>
        <begin position="166"/>
        <end position="182"/>
    </location>
</feature>
<accession>A0A151SMR1</accession>
<dbReference type="Proteomes" id="UP000075243">
    <property type="component" value="Chromosome 11"/>
</dbReference>
<dbReference type="SUPFAM" id="SSF54160">
    <property type="entry name" value="Chromo domain-like"/>
    <property type="match status" value="1"/>
</dbReference>
<dbReference type="InterPro" id="IPR000953">
    <property type="entry name" value="Chromo/chromo_shadow_dom"/>
</dbReference>
<dbReference type="PANTHER" id="PTHR46148">
    <property type="entry name" value="CHROMO DOMAIN-CONTAINING PROTEIN"/>
    <property type="match status" value="1"/>
</dbReference>
<proteinExistence type="predicted"/>
<gene>
    <name evidence="3" type="ORF">KK1_002269</name>
</gene>
<dbReference type="PROSITE" id="PS50013">
    <property type="entry name" value="CHROMO_2"/>
    <property type="match status" value="1"/>
</dbReference>
<dbReference type="AlphaFoldDB" id="A0A151SMR1"/>
<dbReference type="Gene3D" id="2.40.50.40">
    <property type="match status" value="1"/>
</dbReference>
<evidence type="ECO:0000313" key="3">
    <source>
        <dbReference type="EMBL" id="KYP56041.1"/>
    </source>
</evidence>
<sequence>MKTQADKHRQDRSFEEGDMVFLKLKQHRQHSLAARKSPKLSARYYGPFEVLERIGAVAYRLKLPPESRIHPVFHVSLLKKAIGDYKAETTIPSGLEDERAELLEPETVLASRSLLKGRERTNQWLVKWRGKAVEEASWEDELTLRSQFLELNLEDKTNFIGGSNDKAQDHHGSLEPLAHEEKRGPKPWIVYERRKKKNADI</sequence>
<dbReference type="Pfam" id="PF00385">
    <property type="entry name" value="Chromo"/>
    <property type="match status" value="1"/>
</dbReference>
<protein>
    <recommendedName>
        <fullName evidence="2">Chromo domain-containing protein</fullName>
    </recommendedName>
</protein>
<evidence type="ECO:0000256" key="1">
    <source>
        <dbReference type="SAM" id="MobiDB-lite"/>
    </source>
</evidence>